<evidence type="ECO:0000259" key="2">
    <source>
        <dbReference type="Pfam" id="PF02470"/>
    </source>
</evidence>
<proteinExistence type="predicted"/>
<feature type="domain" description="Mce/MlaD" evidence="2">
    <location>
        <begin position="35"/>
        <end position="111"/>
    </location>
</feature>
<dbReference type="OrthoDB" id="9764664at2"/>
<keyword evidence="4" id="KW-1185">Reference proteome</keyword>
<feature type="transmembrane region" description="Helical" evidence="1">
    <location>
        <begin position="12"/>
        <end position="32"/>
    </location>
</feature>
<keyword evidence="1" id="KW-0812">Transmembrane</keyword>
<dbReference type="InterPro" id="IPR003399">
    <property type="entry name" value="Mce/MlaD"/>
</dbReference>
<keyword evidence="1" id="KW-1133">Transmembrane helix</keyword>
<dbReference type="PANTHER" id="PTHR33371:SF4">
    <property type="entry name" value="INTERMEMBRANE PHOSPHOLIPID TRANSPORT SYSTEM BINDING PROTEIN MLAD"/>
    <property type="match status" value="1"/>
</dbReference>
<dbReference type="Pfam" id="PF02470">
    <property type="entry name" value="MlaD"/>
    <property type="match status" value="1"/>
</dbReference>
<keyword evidence="1" id="KW-0472">Membrane</keyword>
<reference evidence="4" key="1">
    <citation type="submission" date="2016-10" db="EMBL/GenBank/DDBJ databases">
        <authorList>
            <person name="Varghese N."/>
            <person name="Submissions S."/>
        </authorList>
    </citation>
    <scope>NUCLEOTIDE SEQUENCE [LARGE SCALE GENOMIC DNA]</scope>
    <source>
        <strain evidence="4">DSM 13327</strain>
    </source>
</reference>
<dbReference type="AlphaFoldDB" id="A0A1I4J7Q4"/>
<dbReference type="STRING" id="1123291.SAMN04490355_101139"/>
<evidence type="ECO:0000256" key="1">
    <source>
        <dbReference type="SAM" id="Phobius"/>
    </source>
</evidence>
<organism evidence="3 4">
    <name type="scientific">Pelosinus propionicus DSM 13327</name>
    <dbReference type="NCBI Taxonomy" id="1123291"/>
    <lineage>
        <taxon>Bacteria</taxon>
        <taxon>Bacillati</taxon>
        <taxon>Bacillota</taxon>
        <taxon>Negativicutes</taxon>
        <taxon>Selenomonadales</taxon>
        <taxon>Sporomusaceae</taxon>
        <taxon>Pelosinus</taxon>
    </lineage>
</organism>
<gene>
    <name evidence="3" type="ORF">SAMN04490355_101139</name>
</gene>
<dbReference type="PANTHER" id="PTHR33371">
    <property type="entry name" value="INTERMEMBRANE PHOSPHOLIPID TRANSPORT SYSTEM BINDING PROTEIN MLAD-RELATED"/>
    <property type="match status" value="1"/>
</dbReference>
<dbReference type="RefSeq" id="WP_090934738.1">
    <property type="nucleotide sequence ID" value="NZ_FOTS01000011.1"/>
</dbReference>
<evidence type="ECO:0000313" key="3">
    <source>
        <dbReference type="EMBL" id="SFL62241.1"/>
    </source>
</evidence>
<evidence type="ECO:0000313" key="4">
    <source>
        <dbReference type="Proteomes" id="UP000199520"/>
    </source>
</evidence>
<sequence length="424" mass="46069">MNISTEAKVGSISLIACVLLVYIIIHLSGFSFGDKGYPVQAVFRQVNGIKEGNIVRYAGVDVGRIKEVRVLPQEGVQVTMLMDPGVKIPEGSKFLIGADGLMGEKYINIIPAEHSSSYLLPNAKVKGEEIQGLDELIASSDRVLAEVHDLVKSLNEIVGDEKVKAAMKNTILNAQEITDNMNIMMGNLARMTQENGDIDTTVKNLSAMSKSLREAAARAEIMMQAVDNNGQTAKDLRETLINIKNTSSRVEKMAAALEGVVTDPTTAQDIKETLKNARMASERANKMLTKVSSIETKVGFETLYNHDTGKYSSNADLKINTSPTDFAVIGVSHIGDGSKGNFQVGKGNEEFAGRAGVIDNKVGVGVDTKIGKQMSLSLDVYDPQDVRVKLRSLYQVAPDTFIVGQSDGINKEDEQTYFGVRRNF</sequence>
<dbReference type="EMBL" id="FOTS01000011">
    <property type="protein sequence ID" value="SFL62241.1"/>
    <property type="molecule type" value="Genomic_DNA"/>
</dbReference>
<dbReference type="InterPro" id="IPR052336">
    <property type="entry name" value="MlaD_Phospholipid_Transporter"/>
</dbReference>
<accession>A0A1I4J7Q4</accession>
<dbReference type="Proteomes" id="UP000199520">
    <property type="component" value="Unassembled WGS sequence"/>
</dbReference>
<protein>
    <submittedName>
        <fullName evidence="3">Phospholipid/cholesterol/gamma-HCH transport system substrate-binding protein</fullName>
    </submittedName>
</protein>
<name>A0A1I4J7Q4_9FIRM</name>